<dbReference type="SUPFAM" id="SSF54631">
    <property type="entry name" value="CBS-domain pair"/>
    <property type="match status" value="1"/>
</dbReference>
<protein>
    <submittedName>
        <fullName evidence="3">CBS domain-containing protein</fullName>
    </submittedName>
</protein>
<gene>
    <name evidence="3" type="ORF">KUV50_06820</name>
</gene>
<dbReference type="InterPro" id="IPR050141">
    <property type="entry name" value="GCL_type2/YbdK_subfam"/>
</dbReference>
<dbReference type="PANTHER" id="PTHR36510:SF3">
    <property type="entry name" value="CONSERVED PROTEIN"/>
    <property type="match status" value="1"/>
</dbReference>
<dbReference type="Pfam" id="PF04107">
    <property type="entry name" value="GCS2"/>
    <property type="match status" value="1"/>
</dbReference>
<dbReference type="EMBL" id="JAHVHU010000006">
    <property type="protein sequence ID" value="MBY5957834.1"/>
    <property type="molecule type" value="Genomic_DNA"/>
</dbReference>
<dbReference type="InterPro" id="IPR046342">
    <property type="entry name" value="CBS_dom_sf"/>
</dbReference>
<dbReference type="Proteomes" id="UP000753961">
    <property type="component" value="Unassembled WGS sequence"/>
</dbReference>
<keyword evidence="4" id="KW-1185">Reference proteome</keyword>
<dbReference type="InterPro" id="IPR006336">
    <property type="entry name" value="GCS2"/>
</dbReference>
<feature type="domain" description="CBS" evidence="2">
    <location>
        <begin position="514"/>
        <end position="571"/>
    </location>
</feature>
<evidence type="ECO:0000259" key="2">
    <source>
        <dbReference type="PROSITE" id="PS51371"/>
    </source>
</evidence>
<dbReference type="InterPro" id="IPR000644">
    <property type="entry name" value="CBS_dom"/>
</dbReference>
<dbReference type="SUPFAM" id="SSF55931">
    <property type="entry name" value="Glutamine synthetase/guanido kinase"/>
    <property type="match status" value="1"/>
</dbReference>
<evidence type="ECO:0000313" key="3">
    <source>
        <dbReference type="EMBL" id="MBY5957834.1"/>
    </source>
</evidence>
<dbReference type="GO" id="GO:0016879">
    <property type="term" value="F:ligase activity, forming carbon-nitrogen bonds"/>
    <property type="evidence" value="ECO:0007669"/>
    <property type="project" value="TreeGrafter"/>
</dbReference>
<evidence type="ECO:0000256" key="1">
    <source>
        <dbReference type="PROSITE-ProRule" id="PRU00703"/>
    </source>
</evidence>
<dbReference type="AlphaFoldDB" id="A0A953HKZ4"/>
<keyword evidence="1" id="KW-0129">CBS domain</keyword>
<feature type="domain" description="CBS" evidence="2">
    <location>
        <begin position="581"/>
        <end position="641"/>
    </location>
</feature>
<evidence type="ECO:0000313" key="4">
    <source>
        <dbReference type="Proteomes" id="UP000753961"/>
    </source>
</evidence>
<name>A0A953HKZ4_9BACT</name>
<proteinExistence type="predicted"/>
<dbReference type="RefSeq" id="WP_222579355.1">
    <property type="nucleotide sequence ID" value="NZ_JAHVHU010000006.1"/>
</dbReference>
<reference evidence="3" key="1">
    <citation type="submission" date="2021-06" db="EMBL/GenBank/DDBJ databases">
        <title>44 bacteria genomes isolated from Dapeng, Shenzhen.</title>
        <authorList>
            <person name="Zheng W."/>
            <person name="Yu S."/>
            <person name="Huang Y."/>
        </authorList>
    </citation>
    <scope>NUCLEOTIDE SEQUENCE</scope>
    <source>
        <strain evidence="3">DP5N28-2</strain>
    </source>
</reference>
<dbReference type="PROSITE" id="PS51371">
    <property type="entry name" value="CBS"/>
    <property type="match status" value="2"/>
</dbReference>
<sequence length="642" mass="74106">MGNQQVSRLNSKKENQNFIIALLKDLHSLKYMLENDWFEKDPIRIGAEQEMVLVDSYYKPNPIAPQILKRLKKYKWLTSELSKFNLEINLSPQVFKGAALQKVEKEVQDYLDIVQKELDKEDTHIILTGILPTLRKYDLDMKNVFPKRRYRSLLSAINAQRDANHGYDLRLRGIDELVVRHDSPLLEACNTSFQVHLQVRPEEYRTYYNIAQLLTGPILAVSANSPLLFGRRLWHETRIALFQQSIDTRTVREHMRELSPRVILGNRWMNKGVVELFQEDIARFRVLIGAKNIEDSIEKIQNGEVPKLSALQIHNGTVYRWNRPCYGISENGKPHLRVENRVLPAGPTVADEMANTAFWLGAMVGMKDQYGDVRDKIEFVDVRDNFAKAARYGIDNTFNWFGDQKISSTDLLKEILIPLAREGLEKRKIDSKDTDRYLDIISSRVEKHMTGARWQLKSYTQLKSGTEKELAQTILTSAIRQNQATNQPVHTWSLPKLNDFKLNNMIAYTVSEAMITDVFTVRQEDVIEMVAEMMIWKHIKQVPVENAKGRIVGMVSYKQIIEAFLRQKHEGEGTITVRQIMEKKPIIIGEETPIRKAIELMITNRSEALIVANEDKELLGILSDLEIMGMINRYLQGTEDEA</sequence>
<dbReference type="PANTHER" id="PTHR36510">
    <property type="entry name" value="GLUTAMATE--CYSTEINE LIGASE 2-RELATED"/>
    <property type="match status" value="1"/>
</dbReference>
<comment type="caution">
    <text evidence="3">The sequence shown here is derived from an EMBL/GenBank/DDBJ whole genome shotgun (WGS) entry which is preliminary data.</text>
</comment>
<dbReference type="Gene3D" id="3.10.580.10">
    <property type="entry name" value="CBS-domain"/>
    <property type="match status" value="2"/>
</dbReference>
<dbReference type="Gene3D" id="3.30.590.20">
    <property type="match status" value="1"/>
</dbReference>
<dbReference type="Pfam" id="PF00571">
    <property type="entry name" value="CBS"/>
    <property type="match status" value="2"/>
</dbReference>
<organism evidence="3 4">
    <name type="scientific">Membranihabitans marinus</name>
    <dbReference type="NCBI Taxonomy" id="1227546"/>
    <lineage>
        <taxon>Bacteria</taxon>
        <taxon>Pseudomonadati</taxon>
        <taxon>Bacteroidota</taxon>
        <taxon>Saprospiria</taxon>
        <taxon>Saprospirales</taxon>
        <taxon>Saprospiraceae</taxon>
        <taxon>Membranihabitans</taxon>
    </lineage>
</organism>
<accession>A0A953HKZ4</accession>
<dbReference type="SMART" id="SM00116">
    <property type="entry name" value="CBS"/>
    <property type="match status" value="2"/>
</dbReference>
<dbReference type="InterPro" id="IPR014746">
    <property type="entry name" value="Gln_synth/guanido_kin_cat_dom"/>
</dbReference>
<dbReference type="CDD" id="cd02205">
    <property type="entry name" value="CBS_pair_SF"/>
    <property type="match status" value="1"/>
</dbReference>